<gene>
    <name evidence="1" type="ORF">A2572_00605</name>
</gene>
<dbReference type="Proteomes" id="UP000179237">
    <property type="component" value="Unassembled WGS sequence"/>
</dbReference>
<dbReference type="SUPFAM" id="SSF54523">
    <property type="entry name" value="Pili subunits"/>
    <property type="match status" value="1"/>
</dbReference>
<proteinExistence type="predicted"/>
<evidence type="ECO:0000313" key="2">
    <source>
        <dbReference type="Proteomes" id="UP000179237"/>
    </source>
</evidence>
<dbReference type="AlphaFoldDB" id="A0A1F5FWQ7"/>
<dbReference type="InterPro" id="IPR045584">
    <property type="entry name" value="Pilin-like"/>
</dbReference>
<dbReference type="Pfam" id="PF07963">
    <property type="entry name" value="N_methyl"/>
    <property type="match status" value="1"/>
</dbReference>
<comment type="caution">
    <text evidence="1">The sequence shown here is derived from an EMBL/GenBank/DDBJ whole genome shotgun (WGS) entry which is preliminary data.</text>
</comment>
<dbReference type="Gene3D" id="3.30.700.10">
    <property type="entry name" value="Glycoprotein, Type 4 Pilin"/>
    <property type="match status" value="1"/>
</dbReference>
<name>A0A1F5FWQ7_9BACT</name>
<dbReference type="InterPro" id="IPR012902">
    <property type="entry name" value="N_methyl_site"/>
</dbReference>
<accession>A0A1F5FWQ7</accession>
<dbReference type="NCBIfam" id="TIGR02532">
    <property type="entry name" value="IV_pilin_GFxxxE"/>
    <property type="match status" value="1"/>
</dbReference>
<dbReference type="EMBL" id="MFAQ01000004">
    <property type="protein sequence ID" value="OGD84015.1"/>
    <property type="molecule type" value="Genomic_DNA"/>
</dbReference>
<sequence>MKRNSGFTLMELLIVIGVLGILAAGLLAAIDPFEQLKKARDSNYRSGAIELLSSIQRYYANHGYFPWRNTSVTGAGTCTTDTATVLANSSNTSSSSATVLTVGANQDAEVVPCLTDLISDGELKSTFSQGLNTTVYLSSWSKTSVRVCFSPESKSNRSDSQTMYHYDEVSNTIIEGCTTEQKDAGECVQCFQ</sequence>
<organism evidence="1 2">
    <name type="scientific">Candidatus Collierbacteria bacterium RIFOXYD1_FULL_40_9</name>
    <dbReference type="NCBI Taxonomy" id="1817731"/>
    <lineage>
        <taxon>Bacteria</taxon>
        <taxon>Candidatus Collieribacteriota</taxon>
    </lineage>
</organism>
<evidence type="ECO:0000313" key="1">
    <source>
        <dbReference type="EMBL" id="OGD84015.1"/>
    </source>
</evidence>
<reference evidence="1 2" key="1">
    <citation type="journal article" date="2016" name="Nat. Commun.">
        <title>Thousands of microbial genomes shed light on interconnected biogeochemical processes in an aquifer system.</title>
        <authorList>
            <person name="Anantharaman K."/>
            <person name="Brown C.T."/>
            <person name="Hug L.A."/>
            <person name="Sharon I."/>
            <person name="Castelle C.J."/>
            <person name="Probst A.J."/>
            <person name="Thomas B.C."/>
            <person name="Singh A."/>
            <person name="Wilkins M.J."/>
            <person name="Karaoz U."/>
            <person name="Brodie E.L."/>
            <person name="Williams K.H."/>
            <person name="Hubbard S.S."/>
            <person name="Banfield J.F."/>
        </authorList>
    </citation>
    <scope>NUCLEOTIDE SEQUENCE [LARGE SCALE GENOMIC DNA]</scope>
</reference>
<protein>
    <recommendedName>
        <fullName evidence="3">Type II secretion system protein GspG C-terminal domain-containing protein</fullName>
    </recommendedName>
</protein>
<evidence type="ECO:0008006" key="3">
    <source>
        <dbReference type="Google" id="ProtNLM"/>
    </source>
</evidence>